<keyword evidence="2" id="KW-1185">Reference proteome</keyword>
<comment type="caution">
    <text evidence="1">The sequence shown here is derived from an EMBL/GenBank/DDBJ whole genome shotgun (WGS) entry which is preliminary data.</text>
</comment>
<dbReference type="Proteomes" id="UP000231358">
    <property type="component" value="Unassembled WGS sequence"/>
</dbReference>
<protein>
    <submittedName>
        <fullName evidence="1">Uncharacterized protein</fullName>
    </submittedName>
</protein>
<dbReference type="EMBL" id="NEXV01000419">
    <property type="protein sequence ID" value="PIG83939.1"/>
    <property type="molecule type" value="Genomic_DNA"/>
</dbReference>
<evidence type="ECO:0000313" key="1">
    <source>
        <dbReference type="EMBL" id="PIG83939.1"/>
    </source>
</evidence>
<name>A0A2G7FTR0_9EURO</name>
<sequence length="89" mass="10085">MIQLGDILACAKRIMHVWMRWEGVLLQVAGHDLGAFSYYSSMYLCPYNGKTFRLLVKCRNGIILPQDLINLALACVTFLHVRDIGVSEL</sequence>
<accession>A0A2G7FTR0</accession>
<organism evidence="1 2">
    <name type="scientific">Aspergillus arachidicola</name>
    <dbReference type="NCBI Taxonomy" id="656916"/>
    <lineage>
        <taxon>Eukaryota</taxon>
        <taxon>Fungi</taxon>
        <taxon>Dikarya</taxon>
        <taxon>Ascomycota</taxon>
        <taxon>Pezizomycotina</taxon>
        <taxon>Eurotiomycetes</taxon>
        <taxon>Eurotiomycetidae</taxon>
        <taxon>Eurotiales</taxon>
        <taxon>Aspergillaceae</taxon>
        <taxon>Aspergillus</taxon>
        <taxon>Aspergillus subgen. Circumdati</taxon>
    </lineage>
</organism>
<reference evidence="1 2" key="1">
    <citation type="submission" date="2017-05" db="EMBL/GenBank/DDBJ databases">
        <title>Genome sequence for an aflatoxigenic pathogen of Argentinian peanut, Aspergillus arachidicola.</title>
        <authorList>
            <person name="Moore G."/>
            <person name="Beltz S.B."/>
            <person name="Mack B.M."/>
        </authorList>
    </citation>
    <scope>NUCLEOTIDE SEQUENCE [LARGE SCALE GENOMIC DNA]</scope>
    <source>
        <strain evidence="1 2">CBS 117610</strain>
    </source>
</reference>
<dbReference type="AlphaFoldDB" id="A0A2G7FTR0"/>
<gene>
    <name evidence="1" type="ORF">AARAC_008495</name>
</gene>
<proteinExistence type="predicted"/>
<evidence type="ECO:0000313" key="2">
    <source>
        <dbReference type="Proteomes" id="UP000231358"/>
    </source>
</evidence>